<sequence length="159" mass="19113">MKNLTLFLSVLLFVGLLKQVQAQHQLNEQEKYLNIQLHQLREYSLAYDTYSRMSVKYKEYKSRRDSAEIRYRKQIKLIKFGPKKNQFLAFLNKAIEKDSALYRNRVGYNYTMADESTTESPLKKPTLLEYYKVVRYSLFEKDSNRLLPMEDIPFLKYKL</sequence>
<evidence type="ECO:0000313" key="2">
    <source>
        <dbReference type="EMBL" id="RXF68849.1"/>
    </source>
</evidence>
<dbReference type="AlphaFoldDB" id="A0A4Q0M7S0"/>
<proteinExistence type="predicted"/>
<accession>A0A4Q0M7S0</accession>
<reference evidence="2 3" key="1">
    <citation type="submission" date="2018-12" db="EMBL/GenBank/DDBJ databases">
        <title>The Draft Genome Sequence of the Soil Bacterium Pedobacter tournemirensis R1.</title>
        <authorList>
            <person name="He J."/>
        </authorList>
    </citation>
    <scope>NUCLEOTIDE SEQUENCE [LARGE SCALE GENOMIC DNA]</scope>
    <source>
        <strain evidence="2 3">R1</strain>
    </source>
</reference>
<dbReference type="RefSeq" id="WP_128770091.1">
    <property type="nucleotide sequence ID" value="NZ_RXOC01000009.1"/>
</dbReference>
<dbReference type="EMBL" id="RXOC01000009">
    <property type="protein sequence ID" value="RXF68849.1"/>
    <property type="molecule type" value="Genomic_DNA"/>
</dbReference>
<dbReference type="Proteomes" id="UP000290848">
    <property type="component" value="Unassembled WGS sequence"/>
</dbReference>
<feature type="signal peptide" evidence="1">
    <location>
        <begin position="1"/>
        <end position="22"/>
    </location>
</feature>
<name>A0A4Q0M7S0_9SPHI</name>
<organism evidence="2 3">
    <name type="scientific">Arcticibacter tournemirensis</name>
    <dbReference type="NCBI Taxonomy" id="699437"/>
    <lineage>
        <taxon>Bacteria</taxon>
        <taxon>Pseudomonadati</taxon>
        <taxon>Bacteroidota</taxon>
        <taxon>Sphingobacteriia</taxon>
        <taxon>Sphingobacteriales</taxon>
        <taxon>Sphingobacteriaceae</taxon>
        <taxon>Arcticibacter</taxon>
    </lineage>
</organism>
<evidence type="ECO:0000256" key="1">
    <source>
        <dbReference type="SAM" id="SignalP"/>
    </source>
</evidence>
<protein>
    <submittedName>
        <fullName evidence="2">Uncharacterized protein</fullName>
    </submittedName>
</protein>
<comment type="caution">
    <text evidence="2">The sequence shown here is derived from an EMBL/GenBank/DDBJ whole genome shotgun (WGS) entry which is preliminary data.</text>
</comment>
<gene>
    <name evidence="2" type="ORF">EKH83_14100</name>
</gene>
<evidence type="ECO:0000313" key="3">
    <source>
        <dbReference type="Proteomes" id="UP000290848"/>
    </source>
</evidence>
<keyword evidence="1" id="KW-0732">Signal</keyword>
<feature type="chain" id="PRO_5020288510" evidence="1">
    <location>
        <begin position="23"/>
        <end position="159"/>
    </location>
</feature>